<evidence type="ECO:0000256" key="5">
    <source>
        <dbReference type="ARBA" id="ARBA00023014"/>
    </source>
</evidence>
<keyword evidence="5" id="KW-0411">Iron-sulfur</keyword>
<sequence>MAGVFLARSAARLSSSSSALSRSAYLLTSLSSSSPAPPPSNPSPRSPLTSPPPARHLADLRSPISHRALVRSSAAVADRFERRFATMGIPGGGDFGKYYCLPALTDPRIGKDFGCSQWVTGKDVEKILDWENTSPKQVEIPFKPARVLLQVPVDLVIDHSVQVDVARSQNAVQANMELEFHRNKERFGFLKWGSNAFSNMLVVPPGSGIVHQVIFFIMKNDDADSVVNLEYLGRVVFNNGGLLYPDSVVGTDSHTTMIDGLGVAGWGVGGIEAEAAMLGQVAMIETYLRANKMFVDYNQLGFNIVGYGCTTCIGNSGELDEAISAAISENVGVVLPDIVAAAVLSGNRNFEGRVHPLTRANYLASPPLVVAYALAGRVCINGLDLPLSYLYFLLKLWSKFYHISPAGSIHKDSPAAKYLMERGVAPKDFNSYGSRRGNDEGVKAVIAKSFERIHRSNLVGMGIVPLCFKPGEDAETLGLTGHERYTIHLPSNVSDIKPGQDVTVTTDTGKSFTCTVRFDTE</sequence>
<dbReference type="GO" id="GO:0043436">
    <property type="term" value="P:oxoacid metabolic process"/>
    <property type="evidence" value="ECO:0007669"/>
    <property type="project" value="UniProtKB-ARBA"/>
</dbReference>
<dbReference type="AlphaFoldDB" id="A0A427B7J7"/>
<dbReference type="GO" id="GO:0046872">
    <property type="term" value="F:metal ion binding"/>
    <property type="evidence" value="ECO:0007669"/>
    <property type="project" value="UniProtKB-KW"/>
</dbReference>
<evidence type="ECO:0008006" key="11">
    <source>
        <dbReference type="Google" id="ProtNLM"/>
    </source>
</evidence>
<keyword evidence="4" id="KW-0408">Iron</keyword>
<feature type="domain" description="Aconitase A/isopropylmalate dehydratase small subunit swivel" evidence="8">
    <location>
        <begin position="439"/>
        <end position="469"/>
    </location>
</feature>
<comment type="cofactor">
    <cofactor evidence="1">
        <name>[4Fe-4S] cluster</name>
        <dbReference type="ChEBI" id="CHEBI:49883"/>
    </cofactor>
</comment>
<dbReference type="GO" id="GO:0051536">
    <property type="term" value="F:iron-sulfur cluster binding"/>
    <property type="evidence" value="ECO:0007669"/>
    <property type="project" value="UniProtKB-KW"/>
</dbReference>
<dbReference type="Gene3D" id="3.30.499.10">
    <property type="entry name" value="Aconitase, domain 3"/>
    <property type="match status" value="3"/>
</dbReference>
<dbReference type="InterPro" id="IPR015931">
    <property type="entry name" value="Acnase/IPM_dHydase_lsu_aba_1/3"/>
</dbReference>
<dbReference type="SUPFAM" id="SSF52016">
    <property type="entry name" value="LeuD/IlvD-like"/>
    <property type="match status" value="1"/>
</dbReference>
<dbReference type="EMBL" id="AMZH03000301">
    <property type="protein sequence ID" value="RRT84452.1"/>
    <property type="molecule type" value="Genomic_DNA"/>
</dbReference>
<evidence type="ECO:0000256" key="6">
    <source>
        <dbReference type="SAM" id="MobiDB-lite"/>
    </source>
</evidence>
<feature type="region of interest" description="Disordered" evidence="6">
    <location>
        <begin position="29"/>
        <end position="55"/>
    </location>
</feature>
<evidence type="ECO:0000259" key="7">
    <source>
        <dbReference type="Pfam" id="PF00330"/>
    </source>
</evidence>
<evidence type="ECO:0000256" key="3">
    <source>
        <dbReference type="ARBA" id="ARBA00022723"/>
    </source>
</evidence>
<name>A0A427B7J7_ENSVE</name>
<comment type="caution">
    <text evidence="9">The sequence shown here is derived from an EMBL/GenBank/DDBJ whole genome shotgun (WGS) entry which is preliminary data.</text>
</comment>
<dbReference type="InterPro" id="IPR036008">
    <property type="entry name" value="Aconitase_4Fe-4S_dom"/>
</dbReference>
<dbReference type="InterPro" id="IPR006249">
    <property type="entry name" value="Aconitase/IRP2"/>
</dbReference>
<proteinExistence type="inferred from homology"/>
<evidence type="ECO:0000313" key="9">
    <source>
        <dbReference type="EMBL" id="RRT84452.1"/>
    </source>
</evidence>
<evidence type="ECO:0000256" key="4">
    <source>
        <dbReference type="ARBA" id="ARBA00023004"/>
    </source>
</evidence>
<gene>
    <name evidence="9" type="ORF">B296_00008817</name>
</gene>
<feature type="non-terminal residue" evidence="9">
    <location>
        <position position="521"/>
    </location>
</feature>
<reference evidence="9 10" key="1">
    <citation type="journal article" date="2014" name="Agronomy (Basel)">
        <title>A Draft Genome Sequence for Ensete ventricosum, the Drought-Tolerant Tree Against Hunger.</title>
        <authorList>
            <person name="Harrison J."/>
            <person name="Moore K.A."/>
            <person name="Paszkiewicz K."/>
            <person name="Jones T."/>
            <person name="Grant M."/>
            <person name="Ambacheew D."/>
            <person name="Muzemil S."/>
            <person name="Studholme D.J."/>
        </authorList>
    </citation>
    <scope>NUCLEOTIDE SEQUENCE [LARGE SCALE GENOMIC DNA]</scope>
</reference>
<dbReference type="InterPro" id="IPR015928">
    <property type="entry name" value="Aconitase/3IPM_dehydase_swvl"/>
</dbReference>
<evidence type="ECO:0000256" key="1">
    <source>
        <dbReference type="ARBA" id="ARBA00001966"/>
    </source>
</evidence>
<dbReference type="PROSITE" id="PS01244">
    <property type="entry name" value="ACONITASE_2"/>
    <property type="match status" value="1"/>
</dbReference>
<comment type="similarity">
    <text evidence="2">Belongs to the aconitase/IPM isomerase family.</text>
</comment>
<dbReference type="Proteomes" id="UP000287651">
    <property type="component" value="Unassembled WGS sequence"/>
</dbReference>
<evidence type="ECO:0000256" key="2">
    <source>
        <dbReference type="ARBA" id="ARBA00007185"/>
    </source>
</evidence>
<dbReference type="Gene3D" id="3.20.19.10">
    <property type="entry name" value="Aconitase, domain 4"/>
    <property type="match status" value="2"/>
</dbReference>
<feature type="domain" description="Aconitase/3-isopropylmalate dehydratase large subunit alpha/beta/alpha" evidence="7">
    <location>
        <begin position="142"/>
        <end position="284"/>
    </location>
</feature>
<dbReference type="Pfam" id="PF00330">
    <property type="entry name" value="Aconitase"/>
    <property type="match status" value="1"/>
</dbReference>
<evidence type="ECO:0000313" key="10">
    <source>
        <dbReference type="Proteomes" id="UP000287651"/>
    </source>
</evidence>
<dbReference type="SUPFAM" id="SSF53732">
    <property type="entry name" value="Aconitase iron-sulfur domain"/>
    <property type="match status" value="2"/>
</dbReference>
<dbReference type="InterPro" id="IPR018136">
    <property type="entry name" value="Aconitase_4Fe-4S_BS"/>
</dbReference>
<keyword evidence="3" id="KW-0479">Metal-binding</keyword>
<dbReference type="Pfam" id="PF00694">
    <property type="entry name" value="Aconitase_C"/>
    <property type="match status" value="1"/>
</dbReference>
<protein>
    <recommendedName>
        <fullName evidence="11">Aconitase/3-isopropylmalate dehydratase large subunit alpha/beta/alpha domain-containing protein</fullName>
    </recommendedName>
</protein>
<dbReference type="InterPro" id="IPR000573">
    <property type="entry name" value="AconitaseA/IPMdHydase_ssu_swvl"/>
</dbReference>
<organism evidence="9 10">
    <name type="scientific">Ensete ventricosum</name>
    <name type="common">Abyssinian banana</name>
    <name type="synonym">Musa ensete</name>
    <dbReference type="NCBI Taxonomy" id="4639"/>
    <lineage>
        <taxon>Eukaryota</taxon>
        <taxon>Viridiplantae</taxon>
        <taxon>Streptophyta</taxon>
        <taxon>Embryophyta</taxon>
        <taxon>Tracheophyta</taxon>
        <taxon>Spermatophyta</taxon>
        <taxon>Magnoliopsida</taxon>
        <taxon>Liliopsida</taxon>
        <taxon>Zingiberales</taxon>
        <taxon>Musaceae</taxon>
        <taxon>Ensete</taxon>
    </lineage>
</organism>
<dbReference type="GO" id="GO:0016836">
    <property type="term" value="F:hydro-lyase activity"/>
    <property type="evidence" value="ECO:0007669"/>
    <property type="project" value="UniProtKB-ARBA"/>
</dbReference>
<dbReference type="PANTHER" id="PTHR11670">
    <property type="entry name" value="ACONITASE/IRON-RESPONSIVE ELEMENT FAMILY MEMBER"/>
    <property type="match status" value="1"/>
</dbReference>
<accession>A0A427B7J7</accession>
<feature type="compositionally biased region" description="Pro residues" evidence="6">
    <location>
        <begin position="35"/>
        <end position="54"/>
    </location>
</feature>
<evidence type="ECO:0000259" key="8">
    <source>
        <dbReference type="Pfam" id="PF00694"/>
    </source>
</evidence>
<dbReference type="InterPro" id="IPR001030">
    <property type="entry name" value="Acoase/IPM_deHydtase_lsu_aba"/>
</dbReference>
<dbReference type="PRINTS" id="PR00415">
    <property type="entry name" value="ACONITASE"/>
</dbReference>